<dbReference type="AlphaFoldDB" id="A0A5J5EKA3"/>
<gene>
    <name evidence="2" type="ORF">FN846DRAFT_911702</name>
</gene>
<dbReference type="PROSITE" id="PS51257">
    <property type="entry name" value="PROKAR_LIPOPROTEIN"/>
    <property type="match status" value="1"/>
</dbReference>
<keyword evidence="1" id="KW-0732">Signal</keyword>
<evidence type="ECO:0008006" key="4">
    <source>
        <dbReference type="Google" id="ProtNLM"/>
    </source>
</evidence>
<accession>A0A5J5EKA3</accession>
<organism evidence="2 3">
    <name type="scientific">Sphaerosporella brunnea</name>
    <dbReference type="NCBI Taxonomy" id="1250544"/>
    <lineage>
        <taxon>Eukaryota</taxon>
        <taxon>Fungi</taxon>
        <taxon>Dikarya</taxon>
        <taxon>Ascomycota</taxon>
        <taxon>Pezizomycotina</taxon>
        <taxon>Pezizomycetes</taxon>
        <taxon>Pezizales</taxon>
        <taxon>Pyronemataceae</taxon>
        <taxon>Sphaerosporella</taxon>
    </lineage>
</organism>
<sequence length="167" mass="16136">MRAATVFAISLAVAGASAQSTTACAAQNIVDTCIASIKPRLDACKGNDWECYCTNSRDLATCYNNCPGIDRSGVDNQVTSYCGAYSAAVAASSATAKTPTASGTATSTAAAATATGTGTGTTTAGSTGTQTGFAGSTSTAASAGMVVIPAKSFGALAGLMAVAGAFL</sequence>
<evidence type="ECO:0000313" key="2">
    <source>
        <dbReference type="EMBL" id="KAA8895479.1"/>
    </source>
</evidence>
<evidence type="ECO:0000256" key="1">
    <source>
        <dbReference type="SAM" id="SignalP"/>
    </source>
</evidence>
<keyword evidence="3" id="KW-1185">Reference proteome</keyword>
<comment type="caution">
    <text evidence="2">The sequence shown here is derived from an EMBL/GenBank/DDBJ whole genome shotgun (WGS) entry which is preliminary data.</text>
</comment>
<proteinExistence type="predicted"/>
<feature type="chain" id="PRO_5023852038" description="GPI anchored serine-threonine rich protein" evidence="1">
    <location>
        <begin position="19"/>
        <end position="167"/>
    </location>
</feature>
<feature type="signal peptide" evidence="1">
    <location>
        <begin position="1"/>
        <end position="18"/>
    </location>
</feature>
<protein>
    <recommendedName>
        <fullName evidence="4">GPI anchored serine-threonine rich protein</fullName>
    </recommendedName>
</protein>
<name>A0A5J5EKA3_9PEZI</name>
<dbReference type="OrthoDB" id="2507140at2759"/>
<dbReference type="EMBL" id="VXIS01000261">
    <property type="protein sequence ID" value="KAA8895479.1"/>
    <property type="molecule type" value="Genomic_DNA"/>
</dbReference>
<dbReference type="Proteomes" id="UP000326924">
    <property type="component" value="Unassembled WGS sequence"/>
</dbReference>
<reference evidence="2 3" key="1">
    <citation type="submission" date="2019-09" db="EMBL/GenBank/DDBJ databases">
        <title>Draft genome of the ectomycorrhizal ascomycete Sphaerosporella brunnea.</title>
        <authorList>
            <consortium name="DOE Joint Genome Institute"/>
            <person name="Benucci G.M."/>
            <person name="Marozzi G."/>
            <person name="Antonielli L."/>
            <person name="Sanchez S."/>
            <person name="Marco P."/>
            <person name="Wang X."/>
            <person name="Falini L.B."/>
            <person name="Barry K."/>
            <person name="Haridas S."/>
            <person name="Lipzen A."/>
            <person name="Labutti K."/>
            <person name="Grigoriev I.V."/>
            <person name="Murat C."/>
            <person name="Martin F."/>
            <person name="Albertini E."/>
            <person name="Donnini D."/>
            <person name="Bonito G."/>
        </authorList>
    </citation>
    <scope>NUCLEOTIDE SEQUENCE [LARGE SCALE GENOMIC DNA]</scope>
    <source>
        <strain evidence="2 3">Sb_GMNB300</strain>
    </source>
</reference>
<evidence type="ECO:0000313" key="3">
    <source>
        <dbReference type="Proteomes" id="UP000326924"/>
    </source>
</evidence>
<dbReference type="InParanoid" id="A0A5J5EKA3"/>